<name>W4M1N4_9BACT</name>
<dbReference type="InterPro" id="IPR039498">
    <property type="entry name" value="NTP_transf_5"/>
</dbReference>
<organism evidence="1 2">
    <name type="scientific">Candidatus Entotheonella gemina</name>
    <dbReference type="NCBI Taxonomy" id="1429439"/>
    <lineage>
        <taxon>Bacteria</taxon>
        <taxon>Pseudomonadati</taxon>
        <taxon>Nitrospinota/Tectimicrobiota group</taxon>
        <taxon>Candidatus Tectimicrobiota</taxon>
        <taxon>Candidatus Entotheonellia</taxon>
        <taxon>Candidatus Entotheonellales</taxon>
        <taxon>Candidatus Entotheonellaceae</taxon>
        <taxon>Candidatus Entotheonella</taxon>
    </lineage>
</organism>
<protein>
    <recommendedName>
        <fullName evidence="3">Nucleotidyltransferase</fullName>
    </recommendedName>
</protein>
<proteinExistence type="predicted"/>
<evidence type="ECO:0000313" key="1">
    <source>
        <dbReference type="EMBL" id="ETX03841.1"/>
    </source>
</evidence>
<keyword evidence="2" id="KW-1185">Reference proteome</keyword>
<dbReference type="EMBL" id="AZHX01001375">
    <property type="protein sequence ID" value="ETX03841.1"/>
    <property type="molecule type" value="Genomic_DNA"/>
</dbReference>
<dbReference type="Proteomes" id="UP000019140">
    <property type="component" value="Unassembled WGS sequence"/>
</dbReference>
<accession>W4M1N4</accession>
<comment type="caution">
    <text evidence="1">The sequence shown here is derived from an EMBL/GenBank/DDBJ whole genome shotgun (WGS) entry which is preliminary data.</text>
</comment>
<dbReference type="Pfam" id="PF14907">
    <property type="entry name" value="NTP_transf_5"/>
    <property type="match status" value="1"/>
</dbReference>
<evidence type="ECO:0008006" key="3">
    <source>
        <dbReference type="Google" id="ProtNLM"/>
    </source>
</evidence>
<dbReference type="AlphaFoldDB" id="W4M1N4"/>
<evidence type="ECO:0000313" key="2">
    <source>
        <dbReference type="Proteomes" id="UP000019140"/>
    </source>
</evidence>
<reference evidence="1 2" key="1">
    <citation type="journal article" date="2014" name="Nature">
        <title>An environmental bacterial taxon with a large and distinct metabolic repertoire.</title>
        <authorList>
            <person name="Wilson M.C."/>
            <person name="Mori T."/>
            <person name="Ruckert C."/>
            <person name="Uria A.R."/>
            <person name="Helf M.J."/>
            <person name="Takada K."/>
            <person name="Gernert C."/>
            <person name="Steffens U.A."/>
            <person name="Heycke N."/>
            <person name="Schmitt S."/>
            <person name="Rinke C."/>
            <person name="Helfrich E.J."/>
            <person name="Brachmann A.O."/>
            <person name="Gurgui C."/>
            <person name="Wakimoto T."/>
            <person name="Kracht M."/>
            <person name="Crusemann M."/>
            <person name="Hentschel U."/>
            <person name="Abe I."/>
            <person name="Matsunaga S."/>
            <person name="Kalinowski J."/>
            <person name="Takeyama H."/>
            <person name="Piel J."/>
        </authorList>
    </citation>
    <scope>NUCLEOTIDE SEQUENCE [LARGE SCALE GENOMIC DNA]</scope>
    <source>
        <strain evidence="2">TSY2</strain>
    </source>
</reference>
<gene>
    <name evidence="1" type="ORF">ETSY2_32210</name>
</gene>
<dbReference type="HOGENOM" id="CLU_1364098_0_0_7"/>
<sequence>MQHINHKSVPPIINIRPEEKLLFTLARQHFQDVHHKAVIDICSSEKIRWENVYLIAVRHQVAPLIYVNLMKCTCIINTIPSDIMKKFQLYCARSIRIYTYREEKIQEILSYSKRNAIDVMMIKGSALAVLVYDHPWYTTPNDVDLIIKHRKENTTEPNKKEMRSIIRGILHCECDYFAHADTLVRGVLEIDFRKIWHDAV</sequence>